<dbReference type="AlphaFoldDB" id="A0A7S9HEI7"/>
<keyword evidence="1" id="KW-1133">Transmembrane helix</keyword>
<feature type="transmembrane region" description="Helical" evidence="1">
    <location>
        <begin position="33"/>
        <end position="58"/>
    </location>
</feature>
<feature type="transmembrane region" description="Helical" evidence="1">
    <location>
        <begin position="12"/>
        <end position="27"/>
    </location>
</feature>
<proteinExistence type="predicted"/>
<sequence length="75" mass="8408">MSLTASWRRFKWGLAIFLTGLAGLLLTSQWHEVAYYCSMAILLAGFALAMVGYAGIFWHRISGLNPRGKSSRRDN</sequence>
<keyword evidence="3" id="KW-1185">Reference proteome</keyword>
<evidence type="ECO:0000313" key="3">
    <source>
        <dbReference type="Proteomes" id="UP000595095"/>
    </source>
</evidence>
<gene>
    <name evidence="2" type="ORF">IT774_16220</name>
</gene>
<accession>A0A7S9HEI7</accession>
<protein>
    <submittedName>
        <fullName evidence="2">Uncharacterized protein</fullName>
    </submittedName>
</protein>
<dbReference type="EMBL" id="CP064795">
    <property type="protein sequence ID" value="QPG07264.1"/>
    <property type="molecule type" value="Genomic_DNA"/>
</dbReference>
<keyword evidence="1" id="KW-0472">Membrane</keyword>
<organism evidence="2 3">
    <name type="scientific">Salinimonas marina</name>
    <dbReference type="NCBI Taxonomy" id="2785918"/>
    <lineage>
        <taxon>Bacteria</taxon>
        <taxon>Pseudomonadati</taxon>
        <taxon>Pseudomonadota</taxon>
        <taxon>Gammaproteobacteria</taxon>
        <taxon>Alteromonadales</taxon>
        <taxon>Alteromonadaceae</taxon>
        <taxon>Alteromonas/Salinimonas group</taxon>
        <taxon>Salinimonas</taxon>
    </lineage>
</organism>
<dbReference type="Proteomes" id="UP000595095">
    <property type="component" value="Chromosome"/>
</dbReference>
<evidence type="ECO:0000256" key="1">
    <source>
        <dbReference type="SAM" id="Phobius"/>
    </source>
</evidence>
<dbReference type="KEGG" id="smaa:IT774_16220"/>
<keyword evidence="1" id="KW-0812">Transmembrane</keyword>
<reference evidence="2 3" key="1">
    <citation type="submission" date="2020-11" db="EMBL/GenBank/DDBJ databases">
        <title>Complete genome sequence for Salinimonas sp. strain G2-b.</title>
        <authorList>
            <person name="Park S.-J."/>
        </authorList>
    </citation>
    <scope>NUCLEOTIDE SEQUENCE [LARGE SCALE GENOMIC DNA]</scope>
    <source>
        <strain evidence="2 3">G2-b</strain>
    </source>
</reference>
<name>A0A7S9HEI7_9ALTE</name>
<evidence type="ECO:0000313" key="2">
    <source>
        <dbReference type="EMBL" id="QPG07264.1"/>
    </source>
</evidence>